<dbReference type="Pfam" id="PF02781">
    <property type="entry name" value="G6PD_C"/>
    <property type="match status" value="1"/>
</dbReference>
<keyword evidence="5" id="KW-0119">Carbohydrate metabolism</keyword>
<dbReference type="InterPro" id="IPR022674">
    <property type="entry name" value="G6P_DH_NAD-bd"/>
</dbReference>
<evidence type="ECO:0000259" key="7">
    <source>
        <dbReference type="Pfam" id="PF00479"/>
    </source>
</evidence>
<name>A0A542EBS5_9MICO</name>
<keyword evidence="2" id="KW-0313">Glucose metabolism</keyword>
<dbReference type="GO" id="GO:0050661">
    <property type="term" value="F:NADP binding"/>
    <property type="evidence" value="ECO:0007669"/>
    <property type="project" value="InterPro"/>
</dbReference>
<dbReference type="PRINTS" id="PR00079">
    <property type="entry name" value="G6PDHDRGNASE"/>
</dbReference>
<keyword evidence="3" id="KW-0521">NADP</keyword>
<dbReference type="PANTHER" id="PTHR23429">
    <property type="entry name" value="GLUCOSE-6-PHOSPHATE 1-DEHYDROGENASE G6PD"/>
    <property type="match status" value="1"/>
</dbReference>
<reference evidence="9 10" key="1">
    <citation type="submission" date="2019-06" db="EMBL/GenBank/DDBJ databases">
        <title>Sequencing the genomes of 1000 actinobacteria strains.</title>
        <authorList>
            <person name="Klenk H.-P."/>
        </authorList>
    </citation>
    <scope>NUCLEOTIDE SEQUENCE [LARGE SCALE GENOMIC DNA]</scope>
    <source>
        <strain evidence="9 10">DSM 19828</strain>
    </source>
</reference>
<proteinExistence type="predicted"/>
<gene>
    <name evidence="9" type="ORF">FB459_0144</name>
</gene>
<evidence type="ECO:0000256" key="3">
    <source>
        <dbReference type="ARBA" id="ARBA00022857"/>
    </source>
</evidence>
<feature type="domain" description="Glucose-6-phosphate dehydrogenase NAD-binding" evidence="7">
    <location>
        <begin position="14"/>
        <end position="178"/>
    </location>
</feature>
<dbReference type="Gene3D" id="3.40.50.720">
    <property type="entry name" value="NAD(P)-binding Rossmann-like Domain"/>
    <property type="match status" value="1"/>
</dbReference>
<dbReference type="GO" id="GO:0009051">
    <property type="term" value="P:pentose-phosphate shunt, oxidative branch"/>
    <property type="evidence" value="ECO:0007669"/>
    <property type="project" value="TreeGrafter"/>
</dbReference>
<keyword evidence="4" id="KW-0560">Oxidoreductase</keyword>
<evidence type="ECO:0000313" key="9">
    <source>
        <dbReference type="EMBL" id="TQJ12779.1"/>
    </source>
</evidence>
<evidence type="ECO:0000256" key="6">
    <source>
        <dbReference type="SAM" id="MobiDB-lite"/>
    </source>
</evidence>
<dbReference type="InterPro" id="IPR001282">
    <property type="entry name" value="G6P_DH"/>
</dbReference>
<feature type="region of interest" description="Disordered" evidence="6">
    <location>
        <begin position="469"/>
        <end position="493"/>
    </location>
</feature>
<dbReference type="RefSeq" id="WP_141927098.1">
    <property type="nucleotide sequence ID" value="NZ_BAABCI010000004.1"/>
</dbReference>
<dbReference type="OrthoDB" id="9802739at2"/>
<dbReference type="EMBL" id="VFMO01000001">
    <property type="protein sequence ID" value="TQJ12779.1"/>
    <property type="molecule type" value="Genomic_DNA"/>
</dbReference>
<dbReference type="AlphaFoldDB" id="A0A542EBS5"/>
<dbReference type="PIRSF" id="PIRSF000110">
    <property type="entry name" value="G6PD"/>
    <property type="match status" value="1"/>
</dbReference>
<dbReference type="SUPFAM" id="SSF55347">
    <property type="entry name" value="Glyceraldehyde-3-phosphate dehydrogenase-like, C-terminal domain"/>
    <property type="match status" value="1"/>
</dbReference>
<dbReference type="Pfam" id="PF00479">
    <property type="entry name" value="G6PD_N"/>
    <property type="match status" value="1"/>
</dbReference>
<accession>A0A542EBS5</accession>
<dbReference type="GO" id="GO:0004345">
    <property type="term" value="F:glucose-6-phosphate dehydrogenase activity"/>
    <property type="evidence" value="ECO:0007669"/>
    <property type="project" value="InterPro"/>
</dbReference>
<dbReference type="InterPro" id="IPR022675">
    <property type="entry name" value="G6P_DH_C"/>
</dbReference>
<feature type="compositionally biased region" description="Polar residues" evidence="6">
    <location>
        <begin position="471"/>
        <end position="480"/>
    </location>
</feature>
<feature type="domain" description="Glucose-6-phosphate dehydrogenase C-terminal" evidence="8">
    <location>
        <begin position="182"/>
        <end position="456"/>
    </location>
</feature>
<keyword evidence="10" id="KW-1185">Reference proteome</keyword>
<evidence type="ECO:0000313" key="10">
    <source>
        <dbReference type="Proteomes" id="UP000320806"/>
    </source>
</evidence>
<sequence>MTTKQTTKSVTFLILGAGGDLTQRLLLPGLGSLLAVESDREVQVIGADRADLTTASFRALVRDRLKKGGADAKTAGRIAGKAHYIKADLLDPSALADLVQAAEGELVVYFALPPAISMKVCAQLEKLDLPASTRLGLEKPFGADEKSARQFNKQLQRVVDEDRIFRVDHFLGVSTVLNLIGMRFANRMLQPIWNAEHIERVEILYDEDLALEGRAGYYDQAGALRDMLQSHLLQILAIFAMEPIASLDPQELADLKAQVLRATHIWENNPKEYAQRARYTAGSINGRSVPSYVKEKGVESSRNTETLAQLTVQIDNNRWAGVPFVLRSGKAMGAPRKQVIVYFRDVPHLPKGFIGDHTGDAMIIDLKPGRVSFKLSMNAEGDPLDLEQKTLSADLAGAQMTAYGEVLRYLMDDNQLLSVRADSAELCWKIVAPAIKAFEQNLVPIQQYKAGSDGPEGWLADDSVAIGQESAELTSTSNKGRTARTTTARPAKG</sequence>
<comment type="caution">
    <text evidence="9">The sequence shown here is derived from an EMBL/GenBank/DDBJ whole genome shotgun (WGS) entry which is preliminary data.</text>
</comment>
<evidence type="ECO:0000256" key="5">
    <source>
        <dbReference type="ARBA" id="ARBA00023277"/>
    </source>
</evidence>
<dbReference type="SUPFAM" id="SSF51735">
    <property type="entry name" value="NAD(P)-binding Rossmann-fold domains"/>
    <property type="match status" value="1"/>
</dbReference>
<dbReference type="GO" id="GO:0006006">
    <property type="term" value="P:glucose metabolic process"/>
    <property type="evidence" value="ECO:0007669"/>
    <property type="project" value="UniProtKB-KW"/>
</dbReference>
<dbReference type="GO" id="GO:0005829">
    <property type="term" value="C:cytosol"/>
    <property type="evidence" value="ECO:0007669"/>
    <property type="project" value="TreeGrafter"/>
</dbReference>
<dbReference type="Proteomes" id="UP000320806">
    <property type="component" value="Unassembled WGS sequence"/>
</dbReference>
<dbReference type="Gene3D" id="3.30.360.10">
    <property type="entry name" value="Dihydrodipicolinate Reductase, domain 2"/>
    <property type="match status" value="1"/>
</dbReference>
<evidence type="ECO:0000259" key="8">
    <source>
        <dbReference type="Pfam" id="PF02781"/>
    </source>
</evidence>
<evidence type="ECO:0000256" key="4">
    <source>
        <dbReference type="ARBA" id="ARBA00023002"/>
    </source>
</evidence>
<evidence type="ECO:0000256" key="1">
    <source>
        <dbReference type="ARBA" id="ARBA00004937"/>
    </source>
</evidence>
<comment type="pathway">
    <text evidence="1">Carbohydrate degradation; pentose phosphate pathway; D-ribulose 5-phosphate from D-glucose 6-phosphate (oxidative stage): step 1/3.</text>
</comment>
<protein>
    <submittedName>
        <fullName evidence="9">Glucose-6-phosphate 1-dehydrogenase</fullName>
    </submittedName>
</protein>
<dbReference type="PANTHER" id="PTHR23429:SF0">
    <property type="entry name" value="GLUCOSE-6-PHOSPHATE 1-DEHYDROGENASE"/>
    <property type="match status" value="1"/>
</dbReference>
<dbReference type="InterPro" id="IPR036291">
    <property type="entry name" value="NAD(P)-bd_dom_sf"/>
</dbReference>
<organism evidence="9 10">
    <name type="scientific">Yimella lutea</name>
    <dbReference type="NCBI Taxonomy" id="587872"/>
    <lineage>
        <taxon>Bacteria</taxon>
        <taxon>Bacillati</taxon>
        <taxon>Actinomycetota</taxon>
        <taxon>Actinomycetes</taxon>
        <taxon>Micrococcales</taxon>
        <taxon>Dermacoccaceae</taxon>
        <taxon>Yimella</taxon>
    </lineage>
</organism>
<evidence type="ECO:0000256" key="2">
    <source>
        <dbReference type="ARBA" id="ARBA00022526"/>
    </source>
</evidence>
<dbReference type="NCBIfam" id="NF009492">
    <property type="entry name" value="PRK12853.1-3"/>
    <property type="match status" value="1"/>
</dbReference>
<feature type="compositionally biased region" description="Low complexity" evidence="6">
    <location>
        <begin position="483"/>
        <end position="493"/>
    </location>
</feature>